<evidence type="ECO:0000256" key="2">
    <source>
        <dbReference type="RuleBase" id="RU003452"/>
    </source>
</evidence>
<reference evidence="3 4" key="1">
    <citation type="submission" date="2020-04" db="EMBL/GenBank/DDBJ databases">
        <title>Draft genome of Pyxidicoccus fallax type strain.</title>
        <authorList>
            <person name="Whitworth D.E."/>
        </authorList>
    </citation>
    <scope>NUCLEOTIDE SEQUENCE [LARGE SCALE GENOMIC DNA]</scope>
    <source>
        <strain evidence="3 4">DSM 14698</strain>
    </source>
</reference>
<evidence type="ECO:0000256" key="1">
    <source>
        <dbReference type="ARBA" id="ARBA00006547"/>
    </source>
</evidence>
<evidence type="ECO:0000313" key="3">
    <source>
        <dbReference type="EMBL" id="NMO18515.1"/>
    </source>
</evidence>
<dbReference type="PANTHER" id="PTHR11786:SF0">
    <property type="entry name" value="ARYLAMINE N-ACETYLTRANSFERASE 4-RELATED"/>
    <property type="match status" value="1"/>
</dbReference>
<accession>A0A848LL41</accession>
<dbReference type="Pfam" id="PF00797">
    <property type="entry name" value="Acetyltransf_2"/>
    <property type="match status" value="1"/>
</dbReference>
<dbReference type="EMBL" id="JABBJJ010000140">
    <property type="protein sequence ID" value="NMO18515.1"/>
    <property type="molecule type" value="Genomic_DNA"/>
</dbReference>
<dbReference type="InterPro" id="IPR001447">
    <property type="entry name" value="Arylamine_N-AcTrfase"/>
</dbReference>
<protein>
    <submittedName>
        <fullName evidence="3">Arylamine N-acetyltransferase</fullName>
    </submittedName>
</protein>
<dbReference type="Gene3D" id="3.30.2140.20">
    <property type="match status" value="1"/>
</dbReference>
<organism evidence="3 4">
    <name type="scientific">Pyxidicoccus fallax</name>
    <dbReference type="NCBI Taxonomy" id="394095"/>
    <lineage>
        <taxon>Bacteria</taxon>
        <taxon>Pseudomonadati</taxon>
        <taxon>Myxococcota</taxon>
        <taxon>Myxococcia</taxon>
        <taxon>Myxococcales</taxon>
        <taxon>Cystobacterineae</taxon>
        <taxon>Myxococcaceae</taxon>
        <taxon>Pyxidicoccus</taxon>
    </lineage>
</organism>
<dbReference type="AlphaFoldDB" id="A0A848LL41"/>
<dbReference type="Proteomes" id="UP000518300">
    <property type="component" value="Unassembled WGS sequence"/>
</dbReference>
<name>A0A848LL41_9BACT</name>
<dbReference type="PANTHER" id="PTHR11786">
    <property type="entry name" value="N-HYDROXYARYLAMINE O-ACETYLTRANSFERASE"/>
    <property type="match status" value="1"/>
</dbReference>
<comment type="similarity">
    <text evidence="1 2">Belongs to the arylamine N-acetyltransferase family.</text>
</comment>
<dbReference type="InterPro" id="IPR038765">
    <property type="entry name" value="Papain-like_cys_pep_sf"/>
</dbReference>
<dbReference type="PRINTS" id="PR01543">
    <property type="entry name" value="ANATRNSFRASE"/>
</dbReference>
<dbReference type="SUPFAM" id="SSF54001">
    <property type="entry name" value="Cysteine proteinases"/>
    <property type="match status" value="1"/>
</dbReference>
<keyword evidence="3" id="KW-0808">Transferase</keyword>
<sequence length="252" mass="28113">MFDATRYLERIGVSAGTPLAALHRAHLEAVPFENLDIHLKRPIRLDEAAFFEKVVLQRRGGFCYELNGLFARLLRTLGYRVTLLSARVASRPDGSAYGPDFDHLALLVEDASGRWLADVGFGECFLEPLRLDERGVQTQDGRGHRLVEDAEGLVVWREAASGDWKAQYVVSLIPRELEDFAAMCHHQQTSPESHFTQRRLCTRTTPDGRITLKEGALVVTSGGARHEQRLPDEAAWRAALTRHFGITLPSGG</sequence>
<evidence type="ECO:0000313" key="4">
    <source>
        <dbReference type="Proteomes" id="UP000518300"/>
    </source>
</evidence>
<comment type="caution">
    <text evidence="3">The sequence shown here is derived from an EMBL/GenBank/DDBJ whole genome shotgun (WGS) entry which is preliminary data.</text>
</comment>
<dbReference type="InterPro" id="IPR053710">
    <property type="entry name" value="Arylamine_NAT_domain_sf"/>
</dbReference>
<gene>
    <name evidence="3" type="ORF">HG543_27165</name>
</gene>
<dbReference type="RefSeq" id="WP_169347781.1">
    <property type="nucleotide sequence ID" value="NZ_JABBJJ010000140.1"/>
</dbReference>
<dbReference type="GO" id="GO:0016407">
    <property type="term" value="F:acetyltransferase activity"/>
    <property type="evidence" value="ECO:0007669"/>
    <property type="project" value="InterPro"/>
</dbReference>
<keyword evidence="4" id="KW-1185">Reference proteome</keyword>
<proteinExistence type="inferred from homology"/>